<protein>
    <recommendedName>
        <fullName evidence="3">DNA primase/polymerase bifunctional N-terminal domain-containing protein</fullName>
    </recommendedName>
</protein>
<dbReference type="STRING" id="1048205.AB852_28630"/>
<proteinExistence type="predicted"/>
<comment type="caution">
    <text evidence="1">The sequence shown here is derived from an EMBL/GenBank/DDBJ whole genome shotgun (WGS) entry which is preliminary data.</text>
</comment>
<evidence type="ECO:0000313" key="1">
    <source>
        <dbReference type="EMBL" id="OKH91524.1"/>
    </source>
</evidence>
<name>A0A1Q4V134_9ACTN</name>
<dbReference type="EMBL" id="LFBV01000009">
    <property type="protein sequence ID" value="OKH91524.1"/>
    <property type="molecule type" value="Genomic_DNA"/>
</dbReference>
<evidence type="ECO:0000313" key="2">
    <source>
        <dbReference type="Proteomes" id="UP000186455"/>
    </source>
</evidence>
<evidence type="ECO:0008006" key="3">
    <source>
        <dbReference type="Google" id="ProtNLM"/>
    </source>
</evidence>
<dbReference type="AlphaFoldDB" id="A0A1Q4V134"/>
<dbReference type="Proteomes" id="UP000186455">
    <property type="component" value="Unassembled WGS sequence"/>
</dbReference>
<organism evidence="1 2">
    <name type="scientific">Streptomyces uncialis</name>
    <dbReference type="NCBI Taxonomy" id="1048205"/>
    <lineage>
        <taxon>Bacteria</taxon>
        <taxon>Bacillati</taxon>
        <taxon>Actinomycetota</taxon>
        <taxon>Actinomycetes</taxon>
        <taxon>Kitasatosporales</taxon>
        <taxon>Streptomycetaceae</taxon>
        <taxon>Streptomyces</taxon>
    </lineage>
</organism>
<gene>
    <name evidence="1" type="ORF">AB852_28630</name>
</gene>
<keyword evidence="2" id="KW-1185">Reference proteome</keyword>
<reference evidence="1 2" key="1">
    <citation type="submission" date="2015-06" db="EMBL/GenBank/DDBJ databases">
        <title>Cloning and characterization of the uncialamcin biosynthetic gene cluster.</title>
        <authorList>
            <person name="Yan X."/>
            <person name="Huang T."/>
            <person name="Ge H."/>
            <person name="Shen B."/>
        </authorList>
    </citation>
    <scope>NUCLEOTIDE SEQUENCE [LARGE SCALE GENOMIC DNA]</scope>
    <source>
        <strain evidence="1 2">DCA2648</strain>
    </source>
</reference>
<sequence length="141" mass="14993">MRGSPVFDTYTARAWLAAADPSPEHAERWMTNTGVTLLPLGNTWSAVKTEERAGLRVVTGLEGPAIHDGTGRAVYFLVPTTTEWGSPEGELLGGPSCWLGVPTPERTEPPGVYWLNPPDGSGLLVDPRALAAALGAAEEER</sequence>
<accession>A0A1Q4V134</accession>